<evidence type="ECO:0000256" key="2">
    <source>
        <dbReference type="ARBA" id="ARBA00010942"/>
    </source>
</evidence>
<accession>A0A1H2FIM9</accession>
<feature type="transmembrane region" description="Helical" evidence="9">
    <location>
        <begin position="539"/>
        <end position="557"/>
    </location>
</feature>
<dbReference type="PRINTS" id="PR00702">
    <property type="entry name" value="ACRIFLAVINRP"/>
</dbReference>
<dbReference type="Gene3D" id="1.20.1640.10">
    <property type="entry name" value="Multidrug efflux transporter AcrB transmembrane domain"/>
    <property type="match status" value="2"/>
</dbReference>
<evidence type="ECO:0000313" key="12">
    <source>
        <dbReference type="Proteomes" id="UP000546584"/>
    </source>
</evidence>
<dbReference type="FunFam" id="3.30.2090.10:FF:000001">
    <property type="entry name" value="Efflux pump membrane transporter"/>
    <property type="match status" value="1"/>
</dbReference>
<organism evidence="11 12">
    <name type="scientific">Pseudomonas yamanorum</name>
    <dbReference type="NCBI Taxonomy" id="515393"/>
    <lineage>
        <taxon>Bacteria</taxon>
        <taxon>Pseudomonadati</taxon>
        <taxon>Pseudomonadota</taxon>
        <taxon>Gammaproteobacteria</taxon>
        <taxon>Pseudomonadales</taxon>
        <taxon>Pseudomonadaceae</taxon>
        <taxon>Pseudomonas</taxon>
    </lineage>
</organism>
<dbReference type="GO" id="GO:0005886">
    <property type="term" value="C:plasma membrane"/>
    <property type="evidence" value="ECO:0007669"/>
    <property type="project" value="UniProtKB-SubCell"/>
</dbReference>
<keyword evidence="5 9" id="KW-0997">Cell inner membrane</keyword>
<dbReference type="Gene3D" id="3.30.2090.10">
    <property type="entry name" value="Multidrug efflux transporter AcrB TolC docking domain, DN and DC subdomains"/>
    <property type="match status" value="2"/>
</dbReference>
<evidence type="ECO:0000256" key="4">
    <source>
        <dbReference type="ARBA" id="ARBA00022475"/>
    </source>
</evidence>
<dbReference type="Gene3D" id="3.30.70.1440">
    <property type="entry name" value="Multidrug efflux transporter AcrB pore domain"/>
    <property type="match status" value="1"/>
</dbReference>
<proteinExistence type="inferred from homology"/>
<name>A0A143GMN4_9PSED</name>
<dbReference type="Pfam" id="PF00873">
    <property type="entry name" value="ACR_tran"/>
    <property type="match status" value="1"/>
</dbReference>
<evidence type="ECO:0000256" key="9">
    <source>
        <dbReference type="RuleBase" id="RU364070"/>
    </source>
</evidence>
<comment type="caution">
    <text evidence="9">Lacks conserved residue(s) required for the propagation of feature annotation.</text>
</comment>
<sequence>MSKFFIDRPIFAWVIALVIMLVGALSILKLPINQYPAIAPTAIDIQVTYPGASAQTVQDTVVQVIEQQLNGIDNLRYVASDSNSDGSMTITATFNQGTNPDIAQVQVQNKLNLATPLLPQEVQQQGIRVTKSVKNFLMVIGLVSEDGSMTKDDLSNYIVSNIQDPISRTAGVGDFQVFGSQYAMRIWLDPAKLNNYQLTPVDVSNAIQAQNVQVATGQLGGLPALPGTQLNATIIGKTRLQTTEAFGNILMKVNTDGSQVRLGDVARIELGGQNYSISAQFNGKPASGMAIKLAAGANALDTAKAIRETVASLEPFFPPGMKAVVPYDTTPVVTESISGVVHTLVEAIVLVFLVMFLFLQNFRATIITTMTVPVVLLGTFGILAAFGFTINTLTMFGMILAIGLLVDDAIVVVENVERVMAEEHLSPKEATVKSMGQIQGALVGIALVLSAVLLPMAFFGGSTGVIYRQFSITIVSAMALSVLVALIFTPALCATMLKPIDPEKHGQPKRGFFGWFNRTFDRGVLSYERGVGNMIKHKFPAFVVYALILAGMIWMFTRIPSAFLPEEDQGVIFAQVQTPVGSSAERTQKVIDDMRAYLLNDKEGEPGEGKAVKSVFTVNGFNFAGRGQSSGLAFVMLKPWDERDSTQSVFEVAKRAQGYFFGAFKDAMVFAVVPPSVLELGNATGFDVFLQDQGGVGHQKLMDARNQFLGAAAQSKILAGVRPNGVNDEPQYELTVDDEKASAQGISLADIQQTLAIALGGSYINDFIDRGRVKKVYVQGDAASRMSPEDLSKWYVRSTSGKMVPLSAISSGKWIFGSPKLSRYNGVAAMEILGTPAPGYSTGDAMAEVERIAKDLPAGVGYSWTGLSYEERLSGSQAPALYALSLLVVFLCLAALYESWSIPIAVILVVPLGVIGALIATSLRGLSNDVFFQVGLLVTVGLAAKNAILIVEFAKELHEQGKGIVESAIEASRMRLRPIIMTSMAFMLGVLPLAISTGAGSGSQHAIGTGVIGGMITATVLAIFWVPLFFATVSSAGERKKTETKQTPKEAGQ</sequence>
<feature type="transmembrane region" description="Helical" evidence="9">
    <location>
        <begin position="930"/>
        <end position="954"/>
    </location>
</feature>
<evidence type="ECO:0000256" key="6">
    <source>
        <dbReference type="ARBA" id="ARBA00022692"/>
    </source>
</evidence>
<dbReference type="GO" id="GO:0042910">
    <property type="term" value="F:xenobiotic transmembrane transporter activity"/>
    <property type="evidence" value="ECO:0007669"/>
    <property type="project" value="TreeGrafter"/>
</dbReference>
<dbReference type="PANTHER" id="PTHR32063">
    <property type="match status" value="1"/>
</dbReference>
<evidence type="ECO:0000256" key="5">
    <source>
        <dbReference type="ARBA" id="ARBA00022519"/>
    </source>
</evidence>
<dbReference type="FunFam" id="3.30.70.1430:FF:000001">
    <property type="entry name" value="Efflux pump membrane transporter"/>
    <property type="match status" value="1"/>
</dbReference>
<comment type="subcellular location">
    <subcellularLocation>
        <location evidence="1 9">Cell inner membrane</location>
        <topology evidence="1 9">Multi-pass membrane protein</topology>
    </subcellularLocation>
</comment>
<evidence type="ECO:0000256" key="7">
    <source>
        <dbReference type="ARBA" id="ARBA00022989"/>
    </source>
</evidence>
<protein>
    <recommendedName>
        <fullName evidence="9">Efflux pump membrane transporter</fullName>
    </recommendedName>
</protein>
<feature type="transmembrane region" description="Helical" evidence="9">
    <location>
        <begin position="12"/>
        <end position="32"/>
    </location>
</feature>
<dbReference type="OrthoDB" id="9757904at2"/>
<dbReference type="NCBIfam" id="NF000282">
    <property type="entry name" value="RND_permease_1"/>
    <property type="match status" value="1"/>
</dbReference>
<dbReference type="InterPro" id="IPR001036">
    <property type="entry name" value="Acrflvin-R"/>
</dbReference>
<dbReference type="InterPro" id="IPR004764">
    <property type="entry name" value="MdtF-like"/>
</dbReference>
<feature type="transmembrane region" description="Helical" evidence="9">
    <location>
        <begin position="437"/>
        <end position="458"/>
    </location>
</feature>
<reference evidence="10 13" key="2">
    <citation type="journal article" date="2023" name="Microbiol. Resour. Announc.">
        <title>Whole-genome sequence of Pseudomonas yamanorum OLsAu1 isolated from the edible ectomycorrhizal mushroom Lactarius sp. section Deliciosi.</title>
        <authorList>
            <person name="Ramirez-Mendoza R."/>
            <person name="Angeles-Argaiz R.E."/>
            <person name="Hernandez-Oaxaca D."/>
            <person name="Aguirre-Beltran L."/>
            <person name="Almaraz-Suarez J."/>
            <person name="Perez-Moreno J."/>
        </authorList>
    </citation>
    <scope>NUCLEOTIDE SEQUENCE [LARGE SCALE GENOMIC DNA]</scope>
    <source>
        <strain evidence="10 13">OLsAu1</strain>
    </source>
</reference>
<dbReference type="Proteomes" id="UP001224477">
    <property type="component" value="Unassembled WGS sequence"/>
</dbReference>
<evidence type="ECO:0000313" key="13">
    <source>
        <dbReference type="Proteomes" id="UP001224477"/>
    </source>
</evidence>
<gene>
    <name evidence="11" type="ORF">HX826_04720</name>
    <name evidence="10" type="ORF">RCO22_27875</name>
</gene>
<dbReference type="EMBL" id="JAVGXC010000047">
    <property type="protein sequence ID" value="MDR0192774.1"/>
    <property type="molecule type" value="Genomic_DNA"/>
</dbReference>
<comment type="similarity">
    <text evidence="2 9">Belongs to the resistance-nodulation-cell division (RND) (TC 2.A.6) family.</text>
</comment>
<dbReference type="InterPro" id="IPR027463">
    <property type="entry name" value="AcrB_DN_DC_subdom"/>
</dbReference>
<evidence type="ECO:0000313" key="11">
    <source>
        <dbReference type="EMBL" id="NWD41157.1"/>
    </source>
</evidence>
<dbReference type="RefSeq" id="WP_063032776.1">
    <property type="nucleotide sequence ID" value="NZ_CP012400.2"/>
</dbReference>
<dbReference type="AlphaFoldDB" id="A0A143GMN4"/>
<evidence type="ECO:0000256" key="3">
    <source>
        <dbReference type="ARBA" id="ARBA00022448"/>
    </source>
</evidence>
<feature type="transmembrane region" description="Helical" evidence="9">
    <location>
        <begin position="904"/>
        <end position="924"/>
    </location>
</feature>
<dbReference type="EMBL" id="JACAQR010000007">
    <property type="protein sequence ID" value="NWD41157.1"/>
    <property type="molecule type" value="Genomic_DNA"/>
</dbReference>
<dbReference type="FunFam" id="1.20.1640.10:FF:000002">
    <property type="entry name" value="Efflux pump membrane transporter"/>
    <property type="match status" value="1"/>
</dbReference>
<dbReference type="Gene3D" id="3.30.70.1430">
    <property type="entry name" value="Multidrug efflux transporter AcrB pore domain"/>
    <property type="match status" value="2"/>
</dbReference>
<dbReference type="GO" id="GO:0015562">
    <property type="term" value="F:efflux transmembrane transporter activity"/>
    <property type="evidence" value="ECO:0007669"/>
    <property type="project" value="InterPro"/>
</dbReference>
<feature type="transmembrane region" description="Helical" evidence="9">
    <location>
        <begin position="880"/>
        <end position="897"/>
    </location>
</feature>
<dbReference type="Proteomes" id="UP000546584">
    <property type="component" value="Unassembled WGS sequence"/>
</dbReference>
<comment type="caution">
    <text evidence="11">The sequence shown here is derived from an EMBL/GenBank/DDBJ whole genome shotgun (WGS) entry which is preliminary data.</text>
</comment>
<accession>A0A143GMN4</accession>
<feature type="transmembrane region" description="Helical" evidence="9">
    <location>
        <begin position="366"/>
        <end position="390"/>
    </location>
</feature>
<dbReference type="KEGG" id="pym:AK972_4604"/>
<dbReference type="NCBIfam" id="TIGR00915">
    <property type="entry name" value="2A0602"/>
    <property type="match status" value="1"/>
</dbReference>
<dbReference type="FunFam" id="1.20.1640.10:FF:000001">
    <property type="entry name" value="Efflux pump membrane transporter"/>
    <property type="match status" value="1"/>
</dbReference>
<dbReference type="SUPFAM" id="SSF82866">
    <property type="entry name" value="Multidrug efflux transporter AcrB transmembrane domain"/>
    <property type="match status" value="2"/>
</dbReference>
<evidence type="ECO:0000256" key="8">
    <source>
        <dbReference type="ARBA" id="ARBA00023136"/>
    </source>
</evidence>
<dbReference type="GO" id="GO:0009636">
    <property type="term" value="P:response to toxic substance"/>
    <property type="evidence" value="ECO:0007669"/>
    <property type="project" value="UniProtKB-ARBA"/>
</dbReference>
<feature type="transmembrane region" description="Helical" evidence="9">
    <location>
        <begin position="339"/>
        <end position="359"/>
    </location>
</feature>
<dbReference type="Gene3D" id="3.30.70.1320">
    <property type="entry name" value="Multidrug efflux transporter AcrB pore domain like"/>
    <property type="match status" value="1"/>
</dbReference>
<dbReference type="SUPFAM" id="SSF82714">
    <property type="entry name" value="Multidrug efflux transporter AcrB TolC docking domain, DN and DC subdomains"/>
    <property type="match status" value="2"/>
</dbReference>
<keyword evidence="3 9" id="KW-0813">Transport</keyword>
<keyword evidence="8 9" id="KW-0472">Membrane</keyword>
<evidence type="ECO:0000256" key="1">
    <source>
        <dbReference type="ARBA" id="ARBA00004429"/>
    </source>
</evidence>
<keyword evidence="7 9" id="KW-1133">Transmembrane helix</keyword>
<reference evidence="11 12" key="1">
    <citation type="submission" date="2020-04" db="EMBL/GenBank/DDBJ databases">
        <title>Molecular characterization of pseudomonads from Agaricus bisporus reveal novel blotch 2 pathogens in Western Europe.</title>
        <authorList>
            <person name="Taparia T."/>
            <person name="Krijger M."/>
            <person name="Haynes E."/>
            <person name="Elpinstone J.G."/>
            <person name="Noble R."/>
            <person name="Van Der Wolf J."/>
        </authorList>
    </citation>
    <scope>NUCLEOTIDE SEQUENCE [LARGE SCALE GENOMIC DNA]</scope>
    <source>
        <strain evidence="11 12">IPO3753</strain>
    </source>
</reference>
<feature type="transmembrane region" description="Helical" evidence="9">
    <location>
        <begin position="1007"/>
        <end position="1031"/>
    </location>
</feature>
<dbReference type="FunFam" id="3.30.2090.10:FF:000002">
    <property type="entry name" value="Efflux pump membrane transporter"/>
    <property type="match status" value="1"/>
</dbReference>
<feature type="transmembrane region" description="Helical" evidence="9">
    <location>
        <begin position="975"/>
        <end position="995"/>
    </location>
</feature>
<keyword evidence="6 9" id="KW-0812">Transmembrane</keyword>
<keyword evidence="13" id="KW-1185">Reference proteome</keyword>
<feature type="transmembrane region" description="Helical" evidence="9">
    <location>
        <begin position="470"/>
        <end position="497"/>
    </location>
</feature>
<dbReference type="GeneID" id="93512519"/>
<keyword evidence="4" id="KW-1003">Cell membrane</keyword>
<dbReference type="PANTHER" id="PTHR32063:SF13">
    <property type="entry name" value="MULTIDRUG EFFLUX PUMP SUBUNIT ACRB-RELATED"/>
    <property type="match status" value="1"/>
</dbReference>
<evidence type="ECO:0000313" key="10">
    <source>
        <dbReference type="EMBL" id="MDR0192774.1"/>
    </source>
</evidence>
<dbReference type="SUPFAM" id="SSF82693">
    <property type="entry name" value="Multidrug efflux transporter AcrB pore domain, PN1, PN2, PC1 and PC2 subdomains"/>
    <property type="match status" value="4"/>
</dbReference>